<dbReference type="AlphaFoldDB" id="A0AAW2EK64"/>
<keyword evidence="2" id="KW-1185">Reference proteome</keyword>
<evidence type="ECO:0008006" key="3">
    <source>
        <dbReference type="Google" id="ProtNLM"/>
    </source>
</evidence>
<organism evidence="1 2">
    <name type="scientific">Cardiocondyla obscurior</name>
    <dbReference type="NCBI Taxonomy" id="286306"/>
    <lineage>
        <taxon>Eukaryota</taxon>
        <taxon>Metazoa</taxon>
        <taxon>Ecdysozoa</taxon>
        <taxon>Arthropoda</taxon>
        <taxon>Hexapoda</taxon>
        <taxon>Insecta</taxon>
        <taxon>Pterygota</taxon>
        <taxon>Neoptera</taxon>
        <taxon>Endopterygota</taxon>
        <taxon>Hymenoptera</taxon>
        <taxon>Apocrita</taxon>
        <taxon>Aculeata</taxon>
        <taxon>Formicoidea</taxon>
        <taxon>Formicidae</taxon>
        <taxon>Myrmicinae</taxon>
        <taxon>Cardiocondyla</taxon>
    </lineage>
</organism>
<sequence length="209" mass="24903">MNNIFPHKIESKSIRDKRNIFTFFKKKRKKIEISTVISILYAKGDFFYSINKPRNSNRNVRAGLILEIQLCANNIEFPFIAMRTRKINLGKKIPRKYNLRVIKKKEKKMFFLLCVKELINVRCNIPYEKKYERKSDDSYLRNYKIFLINTEMLFLKITNTLQFFLLPLFLERNLSRITARLLLLPTLSLIRPSVHLVDIGIVTIHGYKI</sequence>
<accession>A0AAW2EK64</accession>
<evidence type="ECO:0000313" key="1">
    <source>
        <dbReference type="EMBL" id="KAL0103577.1"/>
    </source>
</evidence>
<dbReference type="EMBL" id="JADYXP020000021">
    <property type="protein sequence ID" value="KAL0103577.1"/>
    <property type="molecule type" value="Genomic_DNA"/>
</dbReference>
<gene>
    <name evidence="1" type="ORF">PUN28_017681</name>
</gene>
<name>A0AAW2EK64_9HYME</name>
<dbReference type="Proteomes" id="UP001430953">
    <property type="component" value="Unassembled WGS sequence"/>
</dbReference>
<reference evidence="1 2" key="1">
    <citation type="submission" date="2023-03" db="EMBL/GenBank/DDBJ databases">
        <title>High recombination rates correlate with genetic variation in Cardiocondyla obscurior ants.</title>
        <authorList>
            <person name="Errbii M."/>
        </authorList>
    </citation>
    <scope>NUCLEOTIDE SEQUENCE [LARGE SCALE GENOMIC DNA]</scope>
    <source>
        <strain evidence="1">Alpha-2009</strain>
        <tissue evidence="1">Whole body</tissue>
    </source>
</reference>
<comment type="caution">
    <text evidence="1">The sequence shown here is derived from an EMBL/GenBank/DDBJ whole genome shotgun (WGS) entry which is preliminary data.</text>
</comment>
<protein>
    <recommendedName>
        <fullName evidence="3">Ribosomal protein L5</fullName>
    </recommendedName>
</protein>
<proteinExistence type="predicted"/>
<evidence type="ECO:0000313" key="2">
    <source>
        <dbReference type="Proteomes" id="UP001430953"/>
    </source>
</evidence>